<feature type="region of interest" description="Disordered" evidence="1">
    <location>
        <begin position="103"/>
        <end position="133"/>
    </location>
</feature>
<accession>A0A3S5BU73</accession>
<keyword evidence="3" id="KW-1185">Reference proteome</keyword>
<evidence type="ECO:0000256" key="1">
    <source>
        <dbReference type="SAM" id="MobiDB-lite"/>
    </source>
</evidence>
<reference evidence="2" key="1">
    <citation type="submission" date="2018-11" db="EMBL/GenBank/DDBJ databases">
        <authorList>
            <consortium name="Pathogen Informatics"/>
        </authorList>
    </citation>
    <scope>NUCLEOTIDE SEQUENCE</scope>
</reference>
<organism evidence="2 3">
    <name type="scientific">Protopolystoma xenopodis</name>
    <dbReference type="NCBI Taxonomy" id="117903"/>
    <lineage>
        <taxon>Eukaryota</taxon>
        <taxon>Metazoa</taxon>
        <taxon>Spiralia</taxon>
        <taxon>Lophotrochozoa</taxon>
        <taxon>Platyhelminthes</taxon>
        <taxon>Monogenea</taxon>
        <taxon>Polyopisthocotylea</taxon>
        <taxon>Polystomatidea</taxon>
        <taxon>Polystomatidae</taxon>
        <taxon>Protopolystoma</taxon>
    </lineage>
</organism>
<dbReference type="Proteomes" id="UP000784294">
    <property type="component" value="Unassembled WGS sequence"/>
</dbReference>
<feature type="compositionally biased region" description="Acidic residues" evidence="1">
    <location>
        <begin position="63"/>
        <end position="76"/>
    </location>
</feature>
<feature type="compositionally biased region" description="Basic and acidic residues" evidence="1">
    <location>
        <begin position="112"/>
        <end position="128"/>
    </location>
</feature>
<proteinExistence type="predicted"/>
<protein>
    <submittedName>
        <fullName evidence="2">Uncharacterized protein</fullName>
    </submittedName>
</protein>
<feature type="compositionally biased region" description="Basic and acidic residues" evidence="1">
    <location>
        <begin position="41"/>
        <end position="50"/>
    </location>
</feature>
<dbReference type="AlphaFoldDB" id="A0A3S5BU73"/>
<comment type="caution">
    <text evidence="2">The sequence shown here is derived from an EMBL/GenBank/DDBJ whole genome shotgun (WGS) entry which is preliminary data.</text>
</comment>
<name>A0A3S5BU73_9PLAT</name>
<dbReference type="EMBL" id="CAAALY010263874">
    <property type="protein sequence ID" value="VEL40148.1"/>
    <property type="molecule type" value="Genomic_DNA"/>
</dbReference>
<evidence type="ECO:0000313" key="2">
    <source>
        <dbReference type="EMBL" id="VEL40148.1"/>
    </source>
</evidence>
<sequence>MDGNHSALTKYTIVHPINVIRIKALHFFILQDDSNAAKATSGEDRKIDEHVESEESASKNDSDDADSDSDQSYDLDDGVNIVHISRCKKARISRDSVARTALGEKSKKKKIEKPQKTKITKQEEKSYESEEDDNFDLEAALAEPDEEFPDAVDREDEVTDFRLDESEAEEDMEVDNETHSPFLDLQELATSQFLILSSLEVRIDSKNVVHGVLLDLNRAVAPTVGPLIAQVVIFCRGGAQHFGIPKALGALLKVYAFYLSYGMPAARTGACTSSASEFWLIHLEEKLGFEESLVA</sequence>
<feature type="region of interest" description="Disordered" evidence="1">
    <location>
        <begin position="36"/>
        <end position="76"/>
    </location>
</feature>
<evidence type="ECO:0000313" key="3">
    <source>
        <dbReference type="Proteomes" id="UP000784294"/>
    </source>
</evidence>
<gene>
    <name evidence="2" type="ORF">PXEA_LOCUS33588</name>
</gene>